<evidence type="ECO:0000256" key="3">
    <source>
        <dbReference type="ARBA" id="ARBA00022737"/>
    </source>
</evidence>
<evidence type="ECO:0000313" key="9">
    <source>
        <dbReference type="Proteomes" id="UP000694388"/>
    </source>
</evidence>
<dbReference type="Proteomes" id="UP000694388">
    <property type="component" value="Unplaced"/>
</dbReference>
<dbReference type="PANTHER" id="PTHR48169:SF7">
    <property type="entry name" value="CASPASE 10"/>
    <property type="match status" value="1"/>
</dbReference>
<feature type="domain" description="Caspase family p10" evidence="6">
    <location>
        <begin position="253"/>
        <end position="295"/>
    </location>
</feature>
<comment type="similarity">
    <text evidence="1 4">Belongs to the peptidase C14A family.</text>
</comment>
<dbReference type="Pfam" id="PF00656">
    <property type="entry name" value="Peptidase_C14"/>
    <property type="match status" value="1"/>
</dbReference>
<proteinExistence type="inferred from homology"/>
<reference evidence="8" key="1">
    <citation type="submission" date="2025-08" db="UniProtKB">
        <authorList>
            <consortium name="Ensembl"/>
        </authorList>
    </citation>
    <scope>IDENTIFICATION</scope>
</reference>
<dbReference type="SUPFAM" id="SSF47986">
    <property type="entry name" value="DEATH domain"/>
    <property type="match status" value="1"/>
</dbReference>
<keyword evidence="3" id="KW-0677">Repeat</keyword>
<reference evidence="8" key="2">
    <citation type="submission" date="2025-09" db="UniProtKB">
        <authorList>
            <consortium name="Ensembl"/>
        </authorList>
    </citation>
    <scope>IDENTIFICATION</scope>
</reference>
<dbReference type="PROSITE" id="PS50208">
    <property type="entry name" value="CASPASE_P20"/>
    <property type="match status" value="2"/>
</dbReference>
<dbReference type="PANTHER" id="PTHR48169">
    <property type="entry name" value="DED DOMAIN-CONTAINING PROTEIN"/>
    <property type="match status" value="1"/>
</dbReference>
<dbReference type="Gene3D" id="1.10.533.10">
    <property type="entry name" value="Death Domain, Fas"/>
    <property type="match status" value="1"/>
</dbReference>
<evidence type="ECO:0000313" key="8">
    <source>
        <dbReference type="Ensembl" id="ENSEBUP00000026232.1"/>
    </source>
</evidence>
<dbReference type="GO" id="GO:0004197">
    <property type="term" value="F:cysteine-type endopeptidase activity"/>
    <property type="evidence" value="ECO:0007669"/>
    <property type="project" value="InterPro"/>
</dbReference>
<dbReference type="InterPro" id="IPR001309">
    <property type="entry name" value="Pept_C14_p20"/>
</dbReference>
<feature type="domain" description="Caspase family p20" evidence="7">
    <location>
        <begin position="137"/>
        <end position="168"/>
    </location>
</feature>
<dbReference type="InterPro" id="IPR011600">
    <property type="entry name" value="Pept_C14_caspase"/>
</dbReference>
<feature type="domain" description="Caspase family p20" evidence="7">
    <location>
        <begin position="192"/>
        <end position="233"/>
    </location>
</feature>
<dbReference type="InterPro" id="IPR033139">
    <property type="entry name" value="Caspase_cys_AS"/>
</dbReference>
<dbReference type="SUPFAM" id="SSF52129">
    <property type="entry name" value="Caspase-like"/>
    <property type="match status" value="1"/>
</dbReference>
<dbReference type="GO" id="GO:0006915">
    <property type="term" value="P:apoptotic process"/>
    <property type="evidence" value="ECO:0007669"/>
    <property type="project" value="UniProtKB-KW"/>
</dbReference>
<dbReference type="GO" id="GO:0006508">
    <property type="term" value="P:proteolysis"/>
    <property type="evidence" value="ECO:0007669"/>
    <property type="project" value="InterPro"/>
</dbReference>
<evidence type="ECO:0000259" key="6">
    <source>
        <dbReference type="PROSITE" id="PS50207"/>
    </source>
</evidence>
<evidence type="ECO:0000259" key="7">
    <source>
        <dbReference type="PROSITE" id="PS50208"/>
    </source>
</evidence>
<dbReference type="GO" id="GO:0042981">
    <property type="term" value="P:regulation of apoptotic process"/>
    <property type="evidence" value="ECO:0007669"/>
    <property type="project" value="InterPro"/>
</dbReference>
<dbReference type="SMART" id="SM00115">
    <property type="entry name" value="CASc"/>
    <property type="match status" value="1"/>
</dbReference>
<protein>
    <recommendedName>
        <fullName evidence="10">Caspase-8</fullName>
    </recommendedName>
</protein>
<dbReference type="AlphaFoldDB" id="A0A8C4R987"/>
<evidence type="ECO:0008006" key="10">
    <source>
        <dbReference type="Google" id="ProtNLM"/>
    </source>
</evidence>
<evidence type="ECO:0000259" key="5">
    <source>
        <dbReference type="PROSITE" id="PS50168"/>
    </source>
</evidence>
<accession>A0A8C4R987</accession>
<dbReference type="Gene3D" id="3.40.50.1460">
    <property type="match status" value="2"/>
</dbReference>
<dbReference type="Pfam" id="PF01335">
    <property type="entry name" value="DED"/>
    <property type="match status" value="1"/>
</dbReference>
<keyword evidence="9" id="KW-1185">Reference proteome</keyword>
<dbReference type="GeneTree" id="ENSGT00940000164225"/>
<dbReference type="InterPro" id="IPR015917">
    <property type="entry name" value="Pept_C14A"/>
</dbReference>
<dbReference type="InterPro" id="IPR001875">
    <property type="entry name" value="DED_dom"/>
</dbReference>
<dbReference type="InterPro" id="IPR002138">
    <property type="entry name" value="Pept_C14_p10"/>
</dbReference>
<dbReference type="GO" id="GO:0051604">
    <property type="term" value="P:protein maturation"/>
    <property type="evidence" value="ECO:0007669"/>
    <property type="project" value="UniProtKB-ARBA"/>
</dbReference>
<dbReference type="PROSITE" id="PS50168">
    <property type="entry name" value="DED"/>
    <property type="match status" value="1"/>
</dbReference>
<dbReference type="InterPro" id="IPR029030">
    <property type="entry name" value="Caspase-like_dom_sf"/>
</dbReference>
<evidence type="ECO:0000256" key="2">
    <source>
        <dbReference type="ARBA" id="ARBA00022703"/>
    </source>
</evidence>
<keyword evidence="2" id="KW-0053">Apoptosis</keyword>
<name>A0A8C4R987_EPTBU</name>
<dbReference type="Ensembl" id="ENSEBUT00000026808.1">
    <property type="protein sequence ID" value="ENSEBUP00000026232.1"/>
    <property type="gene ID" value="ENSEBUG00000016162.1"/>
</dbReference>
<evidence type="ECO:0000256" key="4">
    <source>
        <dbReference type="RuleBase" id="RU003971"/>
    </source>
</evidence>
<dbReference type="PROSITE" id="PS01122">
    <property type="entry name" value="CASPASE_CYS"/>
    <property type="match status" value="1"/>
</dbReference>
<organism evidence="8 9">
    <name type="scientific">Eptatretus burgeri</name>
    <name type="common">Inshore hagfish</name>
    <dbReference type="NCBI Taxonomy" id="7764"/>
    <lineage>
        <taxon>Eukaryota</taxon>
        <taxon>Metazoa</taxon>
        <taxon>Chordata</taxon>
        <taxon>Craniata</taxon>
        <taxon>Vertebrata</taxon>
        <taxon>Cyclostomata</taxon>
        <taxon>Myxini</taxon>
        <taxon>Myxiniformes</taxon>
        <taxon>Myxinidae</taxon>
        <taxon>Eptatretinae</taxon>
        <taxon>Eptatretus</taxon>
    </lineage>
</organism>
<dbReference type="GO" id="GO:0005737">
    <property type="term" value="C:cytoplasm"/>
    <property type="evidence" value="ECO:0007669"/>
    <property type="project" value="UniProtKB-ARBA"/>
</dbReference>
<evidence type="ECO:0000256" key="1">
    <source>
        <dbReference type="ARBA" id="ARBA00010134"/>
    </source>
</evidence>
<sequence length="311" mass="35863">MDGGYCFHPCLFDDFRSILFLCRSLEIPWNDLERLNNGTELYSRLEHRGYITKEDNSLLLELLFHIGRRDLVMKMGTHPAQMKFAMETKSHIKPYWYVARRLEWQFNTNIPSRYKCLLLTGGCTAYQLPKYPMDRVPRGFCIIINNREFSQARKLDPDIKDRTGTDVDRGWSILLDLQMRLFCCFVSEYRCVLGVDGKKVLLQSLTSTVAGHNCAGLIGKPKVFIIQACQGNEEQQRCIIPQPEDLDKDGPGDATAIPFEADILIALATVPGYYSFRSKRDGTWFIQTLCGMLNDPKYRYVVDYAFTSFRV</sequence>
<dbReference type="PROSITE" id="PS50207">
    <property type="entry name" value="CASPASE_P10"/>
    <property type="match status" value="1"/>
</dbReference>
<dbReference type="CDD" id="cd00045">
    <property type="entry name" value="DED"/>
    <property type="match status" value="1"/>
</dbReference>
<dbReference type="InterPro" id="IPR011029">
    <property type="entry name" value="DEATH-like_dom_sf"/>
</dbReference>
<feature type="domain" description="DED" evidence="5">
    <location>
        <begin position="13"/>
        <end position="77"/>
    </location>
</feature>